<keyword evidence="3" id="KW-0732">Signal</keyword>
<evidence type="ECO:0000259" key="5">
    <source>
        <dbReference type="Pfam" id="PF00419"/>
    </source>
</evidence>
<dbReference type="InterPro" id="IPR008966">
    <property type="entry name" value="Adhesion_dom_sf"/>
</dbReference>
<dbReference type="GO" id="GO:0009289">
    <property type="term" value="C:pilus"/>
    <property type="evidence" value="ECO:0007669"/>
    <property type="project" value="UniProtKB-SubCell"/>
</dbReference>
<dbReference type="AlphaFoldDB" id="A0A9Q7K5M5"/>
<keyword evidence="4" id="KW-0281">Fimbrium</keyword>
<comment type="caution">
    <text evidence="6">The sequence shown here is derived from an EMBL/GenBank/DDBJ whole genome shotgun (WGS) entry which is preliminary data.</text>
</comment>
<evidence type="ECO:0000256" key="2">
    <source>
        <dbReference type="ARBA" id="ARBA00006671"/>
    </source>
</evidence>
<proteinExistence type="inferred from homology"/>
<evidence type="ECO:0000313" key="6">
    <source>
        <dbReference type="EMBL" id="RTQ26089.1"/>
    </source>
</evidence>
<comment type="similarity">
    <text evidence="2">Belongs to the fimbrial protein family.</text>
</comment>
<evidence type="ECO:0000256" key="3">
    <source>
        <dbReference type="ARBA" id="ARBA00022729"/>
    </source>
</evidence>
<dbReference type="InterPro" id="IPR050263">
    <property type="entry name" value="Bact_Fimbrial_Adh_Pro"/>
</dbReference>
<dbReference type="Proteomes" id="UP000282263">
    <property type="component" value="Unassembled WGS sequence"/>
</dbReference>
<evidence type="ECO:0000256" key="1">
    <source>
        <dbReference type="ARBA" id="ARBA00004561"/>
    </source>
</evidence>
<gene>
    <name evidence="6" type="ORF">EKN29_05655</name>
</gene>
<organism evidence="6 7">
    <name type="scientific">Enterobacter mori</name>
    <dbReference type="NCBI Taxonomy" id="539813"/>
    <lineage>
        <taxon>Bacteria</taxon>
        <taxon>Pseudomonadati</taxon>
        <taxon>Pseudomonadota</taxon>
        <taxon>Gammaproteobacteria</taxon>
        <taxon>Enterobacterales</taxon>
        <taxon>Enterobacteriaceae</taxon>
        <taxon>Enterobacter</taxon>
    </lineage>
</organism>
<protein>
    <submittedName>
        <fullName evidence="6">Fimbrial protein</fullName>
    </submittedName>
</protein>
<evidence type="ECO:0000256" key="4">
    <source>
        <dbReference type="ARBA" id="ARBA00023263"/>
    </source>
</evidence>
<name>A0A9Q7K5M5_9ENTR</name>
<dbReference type="InterPro" id="IPR000259">
    <property type="entry name" value="Adhesion_dom_fimbrial"/>
</dbReference>
<comment type="subcellular location">
    <subcellularLocation>
        <location evidence="1">Fimbrium</location>
    </subcellularLocation>
</comment>
<dbReference type="Gene3D" id="2.60.40.1090">
    <property type="entry name" value="Fimbrial-type adhesion domain"/>
    <property type="match status" value="1"/>
</dbReference>
<evidence type="ECO:0000313" key="7">
    <source>
        <dbReference type="Proteomes" id="UP000282263"/>
    </source>
</evidence>
<dbReference type="Pfam" id="PF00419">
    <property type="entry name" value="Fimbrial"/>
    <property type="match status" value="1"/>
</dbReference>
<sequence length="299" mass="31386">MVDIAEATASDSYQVNCSCDSKHRLNKGFSAIYYTADPTGGLVFDKKIGEVSYYNLNEYLDVGVKIFIKNVGYTAIPFEHVSNRSTASHTCGSSNDITLDTGTSSMLSFYIRKSITGLVTIPLTDVALVYGGISNDLPRGEAIAKVRIKGSIIASQQCEINDGQVINIDFGQIPASEFSATPGTSITSKKIEKTVTVSCSGLDRSQKVNADFNATAASADNTMVSTSNNNVGIKIYDTNGDPVMVNGGALKTEMGSTSIIGGKSNGTITFSAAPASATGARPTPGTFNADATITLEFSN</sequence>
<reference evidence="6 7" key="1">
    <citation type="submission" date="2018-12" db="EMBL/GenBank/DDBJ databases">
        <title>The Batch Genome Submission of Enterobacter spp. strains.</title>
        <authorList>
            <person name="Wei L."/>
            <person name="Wu W."/>
            <person name="Lin J."/>
            <person name="Zhang X."/>
            <person name="Feng Y."/>
            <person name="Zong Z."/>
        </authorList>
    </citation>
    <scope>NUCLEOTIDE SEQUENCE [LARGE SCALE GENOMIC DNA]</scope>
    <source>
        <strain evidence="6 7">SCEM020047</strain>
    </source>
</reference>
<accession>A0A9Q7K5M5</accession>
<dbReference type="PANTHER" id="PTHR33420:SF31">
    <property type="entry name" value="TYPE 1 FIMBRIN D-MANNOSE SPECIFIC ADHESIN"/>
    <property type="match status" value="1"/>
</dbReference>
<dbReference type="InterPro" id="IPR036937">
    <property type="entry name" value="Adhesion_dom_fimbrial_sf"/>
</dbReference>
<dbReference type="PANTHER" id="PTHR33420">
    <property type="entry name" value="FIMBRIAL SUBUNIT ELFA-RELATED"/>
    <property type="match status" value="1"/>
</dbReference>
<dbReference type="GO" id="GO:0043709">
    <property type="term" value="P:cell adhesion involved in single-species biofilm formation"/>
    <property type="evidence" value="ECO:0007669"/>
    <property type="project" value="TreeGrafter"/>
</dbReference>
<dbReference type="SUPFAM" id="SSF49401">
    <property type="entry name" value="Bacterial adhesins"/>
    <property type="match status" value="1"/>
</dbReference>
<feature type="domain" description="Fimbrial-type adhesion" evidence="5">
    <location>
        <begin position="148"/>
        <end position="297"/>
    </location>
</feature>
<dbReference type="EMBL" id="RXPP01000004">
    <property type="protein sequence ID" value="RTQ26089.1"/>
    <property type="molecule type" value="Genomic_DNA"/>
</dbReference>